<dbReference type="PANTHER" id="PTHR43048">
    <property type="entry name" value="METHYLMALONYL-COA EPIMERASE"/>
    <property type="match status" value="1"/>
</dbReference>
<organism evidence="3 4">
    <name type="scientific">Mycolicibacterium goodii</name>
    <name type="common">Mycobacterium goodii</name>
    <dbReference type="NCBI Taxonomy" id="134601"/>
    <lineage>
        <taxon>Bacteria</taxon>
        <taxon>Bacillati</taxon>
        <taxon>Actinomycetota</taxon>
        <taxon>Actinomycetes</taxon>
        <taxon>Mycobacteriales</taxon>
        <taxon>Mycobacteriaceae</taxon>
        <taxon>Mycolicibacterium</taxon>
    </lineage>
</organism>
<dbReference type="GO" id="GO:0016829">
    <property type="term" value="F:lyase activity"/>
    <property type="evidence" value="ECO:0007669"/>
    <property type="project" value="UniProtKB-KW"/>
</dbReference>
<dbReference type="SUPFAM" id="SSF54593">
    <property type="entry name" value="Glyoxalase/Bleomycin resistance protein/Dihydroxybiphenyl dioxygenase"/>
    <property type="match status" value="1"/>
</dbReference>
<dbReference type="PROSITE" id="PS51819">
    <property type="entry name" value="VOC"/>
    <property type="match status" value="1"/>
</dbReference>
<proteinExistence type="predicted"/>
<sequence>MAYYPLAVTHVGMTVTDVYAATAWYTEVLGCRHTIGPLHIKDDGSPIGNVFKGIFGERMEDLYVSHLATANGVGIELFQFVIPPTADNRRTNFEYWKTGVFHFCVVDPDIEGLAKRISDSGGKQNSAVWTLFEGEPFRAVYCQDPWGNLIEIYSHSTELMYANRDTKAMTVPDGSTLKDEP</sequence>
<evidence type="ECO:0000313" key="4">
    <source>
        <dbReference type="Proteomes" id="UP000062255"/>
    </source>
</evidence>
<dbReference type="GO" id="GO:0004493">
    <property type="term" value="F:methylmalonyl-CoA epimerase activity"/>
    <property type="evidence" value="ECO:0007669"/>
    <property type="project" value="TreeGrafter"/>
</dbReference>
<keyword evidence="3" id="KW-0456">Lyase</keyword>
<dbReference type="PANTHER" id="PTHR43048:SF6">
    <property type="entry name" value="BLR8189 PROTEIN"/>
    <property type="match status" value="1"/>
</dbReference>
<dbReference type="InterPro" id="IPR004360">
    <property type="entry name" value="Glyas_Fos-R_dOase_dom"/>
</dbReference>
<dbReference type="KEGG" id="mgo:AFA91_23065"/>
<protein>
    <submittedName>
        <fullName evidence="3">Lactoylglutathione lyase</fullName>
    </submittedName>
</protein>
<reference evidence="3 4" key="1">
    <citation type="submission" date="2015-07" db="EMBL/GenBank/DDBJ databases">
        <title>Complete genome sequence of Mycobacterium goodii X7B, a facultative thermophilic biodesulfurizing bacterium.</title>
        <authorList>
            <person name="Yu B."/>
            <person name="Li F."/>
            <person name="Xu P."/>
        </authorList>
    </citation>
    <scope>NUCLEOTIDE SEQUENCE [LARGE SCALE GENOMIC DNA]</scope>
    <source>
        <strain evidence="3 4">X7B</strain>
    </source>
</reference>
<dbReference type="Proteomes" id="UP000062255">
    <property type="component" value="Chromosome"/>
</dbReference>
<dbReference type="GO" id="GO:0046872">
    <property type="term" value="F:metal ion binding"/>
    <property type="evidence" value="ECO:0007669"/>
    <property type="project" value="UniProtKB-KW"/>
</dbReference>
<dbReference type="RefSeq" id="WP_049746749.1">
    <property type="nucleotide sequence ID" value="NZ_CP012150.1"/>
</dbReference>
<dbReference type="InterPro" id="IPR037523">
    <property type="entry name" value="VOC_core"/>
</dbReference>
<dbReference type="InterPro" id="IPR029068">
    <property type="entry name" value="Glyas_Bleomycin-R_OHBP_Dase"/>
</dbReference>
<evidence type="ECO:0000256" key="1">
    <source>
        <dbReference type="ARBA" id="ARBA00022723"/>
    </source>
</evidence>
<dbReference type="InterPro" id="IPR051785">
    <property type="entry name" value="MMCE/EMCE_epimerase"/>
</dbReference>
<dbReference type="EMBL" id="CP012150">
    <property type="protein sequence ID" value="AKS34297.1"/>
    <property type="molecule type" value="Genomic_DNA"/>
</dbReference>
<dbReference type="PATRIC" id="fig|134601.6.peg.4761"/>
<dbReference type="OrthoDB" id="2613830at2"/>
<gene>
    <name evidence="3" type="ORF">AFA91_23065</name>
</gene>
<dbReference type="GO" id="GO:0046491">
    <property type="term" value="P:L-methylmalonyl-CoA metabolic process"/>
    <property type="evidence" value="ECO:0007669"/>
    <property type="project" value="TreeGrafter"/>
</dbReference>
<dbReference type="STRING" id="134601.AFA91_23065"/>
<evidence type="ECO:0000259" key="2">
    <source>
        <dbReference type="PROSITE" id="PS51819"/>
    </source>
</evidence>
<dbReference type="Gene3D" id="3.10.180.10">
    <property type="entry name" value="2,3-Dihydroxybiphenyl 1,2-Dioxygenase, domain 1"/>
    <property type="match status" value="1"/>
</dbReference>
<dbReference type="AlphaFoldDB" id="A0A0K0XAB1"/>
<dbReference type="Pfam" id="PF00903">
    <property type="entry name" value="Glyoxalase"/>
    <property type="match status" value="1"/>
</dbReference>
<name>A0A0K0XAB1_MYCGD</name>
<accession>A0A0K0XAB1</accession>
<feature type="domain" description="VOC" evidence="2">
    <location>
        <begin position="7"/>
        <end position="155"/>
    </location>
</feature>
<evidence type="ECO:0000313" key="3">
    <source>
        <dbReference type="EMBL" id="AKS34297.1"/>
    </source>
</evidence>
<keyword evidence="1" id="KW-0479">Metal-binding</keyword>